<organism evidence="2 3">
    <name type="scientific">Caldanaerobacter subterraneus subsp. pacificus DSM 12653</name>
    <dbReference type="NCBI Taxonomy" id="391606"/>
    <lineage>
        <taxon>Bacteria</taxon>
        <taxon>Bacillati</taxon>
        <taxon>Bacillota</taxon>
        <taxon>Clostridia</taxon>
        <taxon>Thermoanaerobacterales</taxon>
        <taxon>Thermoanaerobacteraceae</taxon>
        <taxon>Caldanaerobacter</taxon>
    </lineage>
</organism>
<reference evidence="2 3" key="2">
    <citation type="journal article" date="2015" name="BMC Genomics">
        <title>Analysis of three genomes within the thermophilic bacterial species Caldanaerobacter subterraneus with a focus on carbon monoxide dehydrogenase evolution and hydrolase diversity.</title>
        <authorList>
            <person name="Sant'Anna F.H."/>
            <person name="Lebedinsky A.V."/>
            <person name="Sokolova T.G."/>
            <person name="Robb F.T."/>
            <person name="Gonzalez J.M."/>
        </authorList>
    </citation>
    <scope>NUCLEOTIDE SEQUENCE [LARGE SCALE GENOMIC DNA]</scope>
    <source>
        <strain evidence="2 3">DSM 12653</strain>
    </source>
</reference>
<dbReference type="RefSeq" id="WP_043883789.1">
    <property type="nucleotide sequence ID" value="NZ_ABXP02000115.1"/>
</dbReference>
<reference evidence="2 3" key="1">
    <citation type="submission" date="2008-07" db="EMBL/GenBank/DDBJ databases">
        <authorList>
            <person name="Gonzalez J."/>
            <person name="Sokolova T."/>
            <person name="Ferriera S."/>
            <person name="Johnson J."/>
            <person name="Kravitz S."/>
            <person name="Beeson K."/>
            <person name="Sutton G."/>
            <person name="Rogers Y.-H."/>
            <person name="Friedman R."/>
            <person name="Frazier M."/>
            <person name="Venter J.C."/>
        </authorList>
    </citation>
    <scope>NUCLEOTIDE SEQUENCE [LARGE SCALE GENOMIC DNA]</scope>
    <source>
        <strain evidence="2 3">DSM 12653</strain>
    </source>
</reference>
<evidence type="ECO:0000313" key="3">
    <source>
        <dbReference type="Proteomes" id="UP000010146"/>
    </source>
</evidence>
<protein>
    <submittedName>
        <fullName evidence="2">Uncharacterized protein</fullName>
    </submittedName>
</protein>
<proteinExistence type="predicted"/>
<evidence type="ECO:0000313" key="2">
    <source>
        <dbReference type="EMBL" id="KKC28826.1"/>
    </source>
</evidence>
<accession>A0A0F5PK85</accession>
<name>A0A0F5PK85_9THEO</name>
<feature type="transmembrane region" description="Helical" evidence="1">
    <location>
        <begin position="15"/>
        <end position="35"/>
    </location>
</feature>
<keyword evidence="1" id="KW-0472">Membrane</keyword>
<dbReference type="Proteomes" id="UP000010146">
    <property type="component" value="Unassembled WGS sequence"/>
</dbReference>
<gene>
    <name evidence="2" type="ORF">CDSM653_02212</name>
</gene>
<evidence type="ECO:0000256" key="1">
    <source>
        <dbReference type="SAM" id="Phobius"/>
    </source>
</evidence>
<reference evidence="3" key="3">
    <citation type="submission" date="2015-02" db="EMBL/GenBank/DDBJ databases">
        <title>Genome analysis of three genomes within the thermophilic hydrogenogenic bacterial species Caldanaerobacter subterraneus.</title>
        <authorList>
            <person name="Sant'Anna F.H."/>
            <person name="Lebedinsky A."/>
            <person name="Sokolova T."/>
            <person name="Robb F.T."/>
            <person name="Gonzalez J.M."/>
        </authorList>
    </citation>
    <scope>NUCLEOTIDE SEQUENCE [LARGE SCALE GENOMIC DNA]</scope>
    <source>
        <strain evidence="3">DSM 12653</strain>
    </source>
</reference>
<dbReference type="AlphaFoldDB" id="A0A0F5PK85"/>
<comment type="caution">
    <text evidence="2">The sequence shown here is derived from an EMBL/GenBank/DDBJ whole genome shotgun (WGS) entry which is preliminary data.</text>
</comment>
<keyword evidence="1" id="KW-1133">Transmembrane helix</keyword>
<keyword evidence="1" id="KW-0812">Transmembrane</keyword>
<dbReference type="EMBL" id="ABXP02000115">
    <property type="protein sequence ID" value="KKC28826.1"/>
    <property type="molecule type" value="Genomic_DNA"/>
</dbReference>
<sequence>MKVIRDFLKDRKGDAVLLFMLFLIIFSILFMHAVYSISRGVGAREELVKICDEIALNIAVSAVNMQYAQSGDLIIDTNKAYSLALNTFKDLGVPVKNVSIAVKNRYIYVTASVSGEMYGTSRDITVTGMAKARDVR</sequence>